<reference evidence="6 7" key="1">
    <citation type="submission" date="2024-08" db="EMBL/GenBank/DDBJ databases">
        <authorList>
            <person name="Cucini C."/>
            <person name="Frati F."/>
        </authorList>
    </citation>
    <scope>NUCLEOTIDE SEQUENCE [LARGE SCALE GENOMIC DNA]</scope>
</reference>
<organism evidence="6 7">
    <name type="scientific">Orchesella dallaii</name>
    <dbReference type="NCBI Taxonomy" id="48710"/>
    <lineage>
        <taxon>Eukaryota</taxon>
        <taxon>Metazoa</taxon>
        <taxon>Ecdysozoa</taxon>
        <taxon>Arthropoda</taxon>
        <taxon>Hexapoda</taxon>
        <taxon>Collembola</taxon>
        <taxon>Entomobryomorpha</taxon>
        <taxon>Entomobryoidea</taxon>
        <taxon>Orchesellidae</taxon>
        <taxon>Orchesellinae</taxon>
        <taxon>Orchesella</taxon>
    </lineage>
</organism>
<evidence type="ECO:0000259" key="5">
    <source>
        <dbReference type="PROSITE" id="PS50011"/>
    </source>
</evidence>
<keyword evidence="7" id="KW-1185">Reference proteome</keyword>
<dbReference type="Gene3D" id="3.90.810.10">
    <property type="entry name" value="CRIB domain"/>
    <property type="match status" value="1"/>
</dbReference>
<dbReference type="SUPFAM" id="SSF56112">
    <property type="entry name" value="Protein kinase-like (PK-like)"/>
    <property type="match status" value="1"/>
</dbReference>
<evidence type="ECO:0000313" key="7">
    <source>
        <dbReference type="Proteomes" id="UP001642540"/>
    </source>
</evidence>
<dbReference type="SMART" id="SM00220">
    <property type="entry name" value="S_TKc"/>
    <property type="match status" value="1"/>
</dbReference>
<comment type="caution">
    <text evidence="6">The sequence shown here is derived from an EMBL/GenBank/DDBJ whole genome shotgun (WGS) entry which is preliminary data.</text>
</comment>
<dbReference type="PANTHER" id="PTHR45832:SF21">
    <property type="entry name" value="NON-SPECIFIC SERINE_THREONINE PROTEIN KINASE"/>
    <property type="match status" value="1"/>
</dbReference>
<evidence type="ECO:0000256" key="2">
    <source>
        <dbReference type="ARBA" id="ARBA00022741"/>
    </source>
</evidence>
<dbReference type="InterPro" id="IPR000095">
    <property type="entry name" value="CRIB_dom"/>
</dbReference>
<feature type="domain" description="Protein kinase" evidence="5">
    <location>
        <begin position="151"/>
        <end position="401"/>
    </location>
</feature>
<gene>
    <name evidence="6" type="ORF">ODALV1_LOCUS26480</name>
</gene>
<proteinExistence type="predicted"/>
<feature type="region of interest" description="Disordered" evidence="4">
    <location>
        <begin position="98"/>
        <end position="128"/>
    </location>
</feature>
<dbReference type="InterPro" id="IPR051931">
    <property type="entry name" value="PAK3-like"/>
</dbReference>
<evidence type="ECO:0000256" key="1">
    <source>
        <dbReference type="ARBA" id="ARBA00012513"/>
    </source>
</evidence>
<keyword evidence="3" id="KW-0067">ATP-binding</keyword>
<dbReference type="PROSITE" id="PS50011">
    <property type="entry name" value="PROTEIN_KINASE_DOM"/>
    <property type="match status" value="1"/>
</dbReference>
<keyword evidence="2" id="KW-0547">Nucleotide-binding</keyword>
<dbReference type="EMBL" id="CAXLJM020000111">
    <property type="protein sequence ID" value="CAL8136516.1"/>
    <property type="molecule type" value="Genomic_DNA"/>
</dbReference>
<dbReference type="InterPro" id="IPR011009">
    <property type="entry name" value="Kinase-like_dom_sf"/>
</dbReference>
<dbReference type="InterPro" id="IPR036936">
    <property type="entry name" value="CRIB_dom_sf"/>
</dbReference>
<dbReference type="EC" id="2.7.11.1" evidence="1"/>
<dbReference type="Gene3D" id="1.10.510.10">
    <property type="entry name" value="Transferase(Phosphotransferase) domain 1"/>
    <property type="match status" value="1"/>
</dbReference>
<sequence>MKAIKRLSKLFPIFNGKRPEDQITISKPLLTSHNVHVHPDPETGALLGLPEEWIKLLNRALSPEDLKNNPEEAVFALKTFITANEPQTQKFIEKPLYAPPTSSEKTPGQKVKIPPPKPIRRKEKKAEKPAEDIVMKQMKHICNPKNPNKRFIKSTQLGAGACGTVYKALDKESGQQVAIKEINLLEQPRKELVLNEIKIMKEFNHPNLVNFLDSYVVGDYLWVVMELLQGGALTDTVQTTIMSEPQIATVCKEVLKGINFLHSKGKIHRDIKSDNILMGTDGSVKVTDFGFCVQITENEKRNTRVGTPYWMSPEVVTQKQYGEKVDIWSLGIMAIEMIAGDPPYMREDPIRALYLIATNGKPEIPEWDKLSPEFQQFIDGCLEVNVEARFSAEELLRHPFLMKAGDTRCLIPLIKEVQRVMQKDL</sequence>
<dbReference type="InterPro" id="IPR000719">
    <property type="entry name" value="Prot_kinase_dom"/>
</dbReference>
<dbReference type="Pfam" id="PF00786">
    <property type="entry name" value="PBD"/>
    <property type="match status" value="1"/>
</dbReference>
<evidence type="ECO:0000313" key="6">
    <source>
        <dbReference type="EMBL" id="CAL8136516.1"/>
    </source>
</evidence>
<name>A0ABP1RV49_9HEXA</name>
<evidence type="ECO:0000256" key="4">
    <source>
        <dbReference type="SAM" id="MobiDB-lite"/>
    </source>
</evidence>
<dbReference type="Gene3D" id="3.30.200.20">
    <property type="entry name" value="Phosphorylase Kinase, domain 1"/>
    <property type="match status" value="1"/>
</dbReference>
<evidence type="ECO:0000256" key="3">
    <source>
        <dbReference type="ARBA" id="ARBA00022840"/>
    </source>
</evidence>
<accession>A0ABP1RV49</accession>
<dbReference type="Pfam" id="PF00069">
    <property type="entry name" value="Pkinase"/>
    <property type="match status" value="1"/>
</dbReference>
<dbReference type="Proteomes" id="UP001642540">
    <property type="component" value="Unassembled WGS sequence"/>
</dbReference>
<dbReference type="PANTHER" id="PTHR45832">
    <property type="entry name" value="SERINE/THREONINE-PROTEIN KINASE SAMKA-RELATED-RELATED"/>
    <property type="match status" value="1"/>
</dbReference>
<protein>
    <recommendedName>
        <fullName evidence="1">non-specific serine/threonine protein kinase</fullName>
        <ecNumber evidence="1">2.7.11.1</ecNumber>
    </recommendedName>
</protein>